<organism evidence="2 3">
    <name type="scientific">Nocardioides endophyticus</name>
    <dbReference type="NCBI Taxonomy" id="1353775"/>
    <lineage>
        <taxon>Bacteria</taxon>
        <taxon>Bacillati</taxon>
        <taxon>Actinomycetota</taxon>
        <taxon>Actinomycetes</taxon>
        <taxon>Propionibacteriales</taxon>
        <taxon>Nocardioidaceae</taxon>
        <taxon>Nocardioides</taxon>
    </lineage>
</organism>
<evidence type="ECO:0000313" key="3">
    <source>
        <dbReference type="Proteomes" id="UP001499882"/>
    </source>
</evidence>
<sequence length="137" mass="14430">MSDEPQVRDERARSPRRGMCAAVLSLEAITLGLTTPVMITIADVSAGTAVAVGVGLAVVCLLLAGMLRAEWAYALGWVVQVAAVALGFVIPLMFVLGGIFALLWGAAYFLGLKIERERAEAFAAYDETAVPETGSED</sequence>
<comment type="caution">
    <text evidence="2">The sequence shown here is derived from an EMBL/GenBank/DDBJ whole genome shotgun (WGS) entry which is preliminary data.</text>
</comment>
<evidence type="ECO:0000256" key="1">
    <source>
        <dbReference type="SAM" id="Phobius"/>
    </source>
</evidence>
<accession>A0ABP8YKY8</accession>
<evidence type="ECO:0008006" key="4">
    <source>
        <dbReference type="Google" id="ProtNLM"/>
    </source>
</evidence>
<dbReference type="Proteomes" id="UP001499882">
    <property type="component" value="Unassembled WGS sequence"/>
</dbReference>
<keyword evidence="1" id="KW-1133">Transmembrane helix</keyword>
<keyword evidence="1" id="KW-0812">Transmembrane</keyword>
<protein>
    <recommendedName>
        <fullName evidence="4">DUF4233 domain-containing protein</fullName>
    </recommendedName>
</protein>
<keyword evidence="3" id="KW-1185">Reference proteome</keyword>
<feature type="transmembrane region" description="Helical" evidence="1">
    <location>
        <begin position="45"/>
        <end position="64"/>
    </location>
</feature>
<feature type="transmembrane region" description="Helical" evidence="1">
    <location>
        <begin position="20"/>
        <end position="39"/>
    </location>
</feature>
<proteinExistence type="predicted"/>
<evidence type="ECO:0000313" key="2">
    <source>
        <dbReference type="EMBL" id="GAA4733098.1"/>
    </source>
</evidence>
<dbReference type="EMBL" id="BAABKN010000009">
    <property type="protein sequence ID" value="GAA4733098.1"/>
    <property type="molecule type" value="Genomic_DNA"/>
</dbReference>
<keyword evidence="1" id="KW-0472">Membrane</keyword>
<name>A0ABP8YKY8_9ACTN</name>
<gene>
    <name evidence="2" type="ORF">GCM10023350_15710</name>
</gene>
<dbReference type="Pfam" id="PF14017">
    <property type="entry name" value="DUF4233"/>
    <property type="match status" value="1"/>
</dbReference>
<dbReference type="RefSeq" id="WP_345526180.1">
    <property type="nucleotide sequence ID" value="NZ_BAABKN010000009.1"/>
</dbReference>
<reference evidence="3" key="1">
    <citation type="journal article" date="2019" name="Int. J. Syst. Evol. Microbiol.">
        <title>The Global Catalogue of Microorganisms (GCM) 10K type strain sequencing project: providing services to taxonomists for standard genome sequencing and annotation.</title>
        <authorList>
            <consortium name="The Broad Institute Genomics Platform"/>
            <consortium name="The Broad Institute Genome Sequencing Center for Infectious Disease"/>
            <person name="Wu L."/>
            <person name="Ma J."/>
        </authorList>
    </citation>
    <scope>NUCLEOTIDE SEQUENCE [LARGE SCALE GENOMIC DNA]</scope>
    <source>
        <strain evidence="3">JCM 18532</strain>
    </source>
</reference>
<dbReference type="InterPro" id="IPR025327">
    <property type="entry name" value="DUF4233"/>
</dbReference>